<keyword evidence="4" id="KW-0138">CF(0)</keyword>
<dbReference type="GO" id="GO:0045259">
    <property type="term" value="C:proton-transporting ATP synthase complex"/>
    <property type="evidence" value="ECO:0007669"/>
    <property type="project" value="UniProtKB-KW"/>
</dbReference>
<dbReference type="GO" id="GO:0005743">
    <property type="term" value="C:mitochondrial inner membrane"/>
    <property type="evidence" value="ECO:0007669"/>
    <property type="project" value="UniProtKB-SubCell"/>
</dbReference>
<proteinExistence type="inferred from homology"/>
<dbReference type="PANTHER" id="PTHR12700">
    <property type="entry name" value="ATP SYNTHASE SUBUNIT D, MITOCHONDRIAL"/>
    <property type="match status" value="1"/>
</dbReference>
<evidence type="ECO:0000313" key="11">
    <source>
        <dbReference type="RefSeq" id="XP_021032387.1"/>
    </source>
</evidence>
<dbReference type="GO" id="GO:0015986">
    <property type="term" value="P:proton motive force-driven ATP synthesis"/>
    <property type="evidence" value="ECO:0007669"/>
    <property type="project" value="InterPro"/>
</dbReference>
<keyword evidence="6" id="KW-0999">Mitochondrion inner membrane</keyword>
<name>A0A6P5QN96_MUSCR</name>
<keyword evidence="5" id="KW-0375">Hydrogen ion transport</keyword>
<evidence type="ECO:0000313" key="10">
    <source>
        <dbReference type="Proteomes" id="UP000515126"/>
    </source>
</evidence>
<keyword evidence="8" id="KW-0496">Mitochondrion</keyword>
<dbReference type="CTD" id="10476"/>
<evidence type="ECO:0000256" key="3">
    <source>
        <dbReference type="ARBA" id="ARBA00022448"/>
    </source>
</evidence>
<evidence type="ECO:0000256" key="1">
    <source>
        <dbReference type="ARBA" id="ARBA00004273"/>
    </source>
</evidence>
<comment type="similarity">
    <text evidence="2">Belongs to the ATPase d subunit family.</text>
</comment>
<dbReference type="Proteomes" id="UP000515126">
    <property type="component" value="Chromosome 11"/>
</dbReference>
<comment type="subcellular location">
    <subcellularLocation>
        <location evidence="1">Mitochondrion inner membrane</location>
    </subcellularLocation>
</comment>
<organism evidence="10 11">
    <name type="scientific">Mus caroli</name>
    <name type="common">Ryukyu mouse</name>
    <name type="synonym">Ricefield mouse</name>
    <dbReference type="NCBI Taxonomy" id="10089"/>
    <lineage>
        <taxon>Eukaryota</taxon>
        <taxon>Metazoa</taxon>
        <taxon>Chordata</taxon>
        <taxon>Craniata</taxon>
        <taxon>Vertebrata</taxon>
        <taxon>Euteleostomi</taxon>
        <taxon>Mammalia</taxon>
        <taxon>Eutheria</taxon>
        <taxon>Euarchontoglires</taxon>
        <taxon>Glires</taxon>
        <taxon>Rodentia</taxon>
        <taxon>Myomorpha</taxon>
        <taxon>Muroidea</taxon>
        <taxon>Muridae</taxon>
        <taxon>Murinae</taxon>
        <taxon>Mus</taxon>
        <taxon>Mus</taxon>
    </lineage>
</organism>
<dbReference type="InterPro" id="IPR036228">
    <property type="entry name" value="ATP_synth_F0_dsu_sf_mt"/>
</dbReference>
<sequence length="201" mass="23427">MRPAYCSFGLAEERTSGDSLPFLACWRERALRRGSVKYPKMAGRKLALKTIDWMSFVEIMPQNQKAIGNALKSWNETFHTRLASLSEKPPAIDWAYYRANVAKPGLVDDFEKKYNALKIPVPEDKYTALVDQEEKEDVKNCAEFVSGSQLRIQEYEKQLEKMRNIIPFDQMTIDDLNEVFPETKLDKKKYPYWPHQPIENL</sequence>
<dbReference type="RefSeq" id="XP_021032387.1">
    <property type="nucleotide sequence ID" value="XM_021176728.2"/>
</dbReference>
<accession>A0A6P5QN96</accession>
<evidence type="ECO:0000256" key="9">
    <source>
        <dbReference type="ARBA" id="ARBA00023136"/>
    </source>
</evidence>
<keyword evidence="9" id="KW-0472">Membrane</keyword>
<evidence type="ECO:0000256" key="5">
    <source>
        <dbReference type="ARBA" id="ARBA00022781"/>
    </source>
</evidence>
<dbReference type="Gene3D" id="6.10.280.70">
    <property type="match status" value="1"/>
</dbReference>
<evidence type="ECO:0000256" key="7">
    <source>
        <dbReference type="ARBA" id="ARBA00023065"/>
    </source>
</evidence>
<evidence type="ECO:0000256" key="4">
    <source>
        <dbReference type="ARBA" id="ARBA00022547"/>
    </source>
</evidence>
<reference evidence="11" key="1">
    <citation type="submission" date="2025-08" db="UniProtKB">
        <authorList>
            <consortium name="RefSeq"/>
        </authorList>
    </citation>
    <scope>IDENTIFICATION</scope>
</reference>
<dbReference type="GeneID" id="110304994"/>
<gene>
    <name evidence="11" type="primary">Atp5pd</name>
</gene>
<dbReference type="AlphaFoldDB" id="A0A6P5QN96"/>
<dbReference type="Pfam" id="PF05873">
    <property type="entry name" value="Mt_ATP-synt_D"/>
    <property type="match status" value="1"/>
</dbReference>
<evidence type="ECO:0000256" key="8">
    <source>
        <dbReference type="ARBA" id="ARBA00023128"/>
    </source>
</evidence>
<dbReference type="InterPro" id="IPR008689">
    <property type="entry name" value="ATP_synth_F0_dsu_mt"/>
</dbReference>
<evidence type="ECO:0000256" key="2">
    <source>
        <dbReference type="ARBA" id="ARBA00006842"/>
    </source>
</evidence>
<keyword evidence="7" id="KW-0406">Ion transport</keyword>
<keyword evidence="10" id="KW-1185">Reference proteome</keyword>
<protein>
    <submittedName>
        <fullName evidence="11">ATP synthase subunit d, mitochondrial isoform X1</fullName>
    </submittedName>
</protein>
<dbReference type="GO" id="GO:0015078">
    <property type="term" value="F:proton transmembrane transporter activity"/>
    <property type="evidence" value="ECO:0007669"/>
    <property type="project" value="InterPro"/>
</dbReference>
<dbReference type="SUPFAM" id="SSF161065">
    <property type="entry name" value="ATP synthase D chain-like"/>
    <property type="match status" value="1"/>
</dbReference>
<keyword evidence="3" id="KW-0813">Transport</keyword>
<evidence type="ECO:0000256" key="6">
    <source>
        <dbReference type="ARBA" id="ARBA00022792"/>
    </source>
</evidence>